<evidence type="ECO:0000313" key="3">
    <source>
        <dbReference type="EMBL" id="RKH02371.1"/>
    </source>
</evidence>
<feature type="compositionally biased region" description="Basic residues" evidence="1">
    <location>
        <begin position="147"/>
        <end position="160"/>
    </location>
</feature>
<evidence type="ECO:0000256" key="1">
    <source>
        <dbReference type="SAM" id="MobiDB-lite"/>
    </source>
</evidence>
<name>A0A3A8KDS9_9BACT</name>
<accession>A0A3A8KDS9</accession>
<evidence type="ECO:0000313" key="4">
    <source>
        <dbReference type="Proteomes" id="UP000268313"/>
    </source>
</evidence>
<dbReference type="InterPro" id="IPR007076">
    <property type="entry name" value="TfoX_N"/>
</dbReference>
<feature type="compositionally biased region" description="Low complexity" evidence="1">
    <location>
        <begin position="120"/>
        <end position="146"/>
    </location>
</feature>
<proteinExistence type="predicted"/>
<dbReference type="RefSeq" id="WP_120603612.1">
    <property type="nucleotide sequence ID" value="NZ_JABFJX010000130.1"/>
</dbReference>
<feature type="region of interest" description="Disordered" evidence="1">
    <location>
        <begin position="106"/>
        <end position="160"/>
    </location>
</feature>
<dbReference type="Gene3D" id="3.30.1460.30">
    <property type="entry name" value="YgaC/TfoX-N like chaperone"/>
    <property type="match status" value="1"/>
</dbReference>
<gene>
    <name evidence="3" type="ORF">D7X32_17070</name>
</gene>
<dbReference type="Proteomes" id="UP000268313">
    <property type="component" value="Unassembled WGS sequence"/>
</dbReference>
<keyword evidence="4" id="KW-1185">Reference proteome</keyword>
<dbReference type="EMBL" id="RAWE01000055">
    <property type="protein sequence ID" value="RKH02371.1"/>
    <property type="molecule type" value="Genomic_DNA"/>
</dbReference>
<dbReference type="SUPFAM" id="SSF159894">
    <property type="entry name" value="YgaC/TfoX-N like"/>
    <property type="match status" value="1"/>
</dbReference>
<feature type="compositionally biased region" description="Basic residues" evidence="1">
    <location>
        <begin position="109"/>
        <end position="119"/>
    </location>
</feature>
<comment type="caution">
    <text evidence="3">The sequence shown here is derived from an EMBL/GenBank/DDBJ whole genome shotgun (WGS) entry which is preliminary data.</text>
</comment>
<dbReference type="OrthoDB" id="1524907at2"/>
<dbReference type="AlphaFoldDB" id="A0A3A8KDS9"/>
<dbReference type="Pfam" id="PF04993">
    <property type="entry name" value="TfoX_N"/>
    <property type="match status" value="1"/>
</dbReference>
<protein>
    <submittedName>
        <fullName evidence="3">TfoX family protein</fullName>
    </submittedName>
</protein>
<evidence type="ECO:0000259" key="2">
    <source>
        <dbReference type="Pfam" id="PF04993"/>
    </source>
</evidence>
<organism evidence="3 4">
    <name type="scientific">Corallococcus carmarthensis</name>
    <dbReference type="NCBI Taxonomy" id="2316728"/>
    <lineage>
        <taxon>Bacteria</taxon>
        <taxon>Pseudomonadati</taxon>
        <taxon>Myxococcota</taxon>
        <taxon>Myxococcia</taxon>
        <taxon>Myxococcales</taxon>
        <taxon>Cystobacterineae</taxon>
        <taxon>Myxococcaceae</taxon>
        <taxon>Corallococcus</taxon>
    </lineage>
</organism>
<dbReference type="InterPro" id="IPR047525">
    <property type="entry name" value="TfoX-like"/>
</dbReference>
<dbReference type="PANTHER" id="PTHR36121:SF1">
    <property type="entry name" value="PROTEIN SXY"/>
    <property type="match status" value="1"/>
</dbReference>
<dbReference type="PANTHER" id="PTHR36121">
    <property type="entry name" value="PROTEIN SXY"/>
    <property type="match status" value="1"/>
</dbReference>
<reference evidence="4" key="1">
    <citation type="submission" date="2018-09" db="EMBL/GenBank/DDBJ databases">
        <authorList>
            <person name="Livingstone P.G."/>
            <person name="Whitworth D.E."/>
        </authorList>
    </citation>
    <scope>NUCLEOTIDE SEQUENCE [LARGE SCALE GENOMIC DNA]</scope>
    <source>
        <strain evidence="4">CA043D</strain>
    </source>
</reference>
<feature type="domain" description="TfoX N-terminal" evidence="2">
    <location>
        <begin position="13"/>
        <end position="104"/>
    </location>
</feature>
<sequence length="160" mass="17665">MPRMDSFVEYTLELLEPLGAVQARSMFGGWGLYFGGRMFGLIIQGQLYLKTDDVTRADFEAEGCRPFIYQSRGKEQPMSYWTPPVDAEDDGRRLLPWARRAVDASNRAAMKKAAKKPPAAKKAPVAKKAPAAKKAPVAKKAPAAKKTAVKKAPAKRVRRS</sequence>